<dbReference type="EMBL" id="QGNW01000775">
    <property type="protein sequence ID" value="RVW62381.1"/>
    <property type="molecule type" value="Genomic_DNA"/>
</dbReference>
<evidence type="ECO:0000313" key="3">
    <source>
        <dbReference type="Proteomes" id="UP000288805"/>
    </source>
</evidence>
<protein>
    <submittedName>
        <fullName evidence="2">Uncharacterized protein</fullName>
    </submittedName>
</protein>
<evidence type="ECO:0000256" key="1">
    <source>
        <dbReference type="SAM" id="MobiDB-lite"/>
    </source>
</evidence>
<proteinExistence type="predicted"/>
<feature type="region of interest" description="Disordered" evidence="1">
    <location>
        <begin position="85"/>
        <end position="148"/>
    </location>
</feature>
<organism evidence="2 3">
    <name type="scientific">Vitis vinifera</name>
    <name type="common">Grape</name>
    <dbReference type="NCBI Taxonomy" id="29760"/>
    <lineage>
        <taxon>Eukaryota</taxon>
        <taxon>Viridiplantae</taxon>
        <taxon>Streptophyta</taxon>
        <taxon>Embryophyta</taxon>
        <taxon>Tracheophyta</taxon>
        <taxon>Spermatophyta</taxon>
        <taxon>Magnoliopsida</taxon>
        <taxon>eudicotyledons</taxon>
        <taxon>Gunneridae</taxon>
        <taxon>Pentapetalae</taxon>
        <taxon>rosids</taxon>
        <taxon>Vitales</taxon>
        <taxon>Vitaceae</taxon>
        <taxon>Viteae</taxon>
        <taxon>Vitis</taxon>
    </lineage>
</organism>
<name>A0A438FR17_VITVI</name>
<feature type="compositionally biased region" description="Basic and acidic residues" evidence="1">
    <location>
        <begin position="85"/>
        <end position="124"/>
    </location>
</feature>
<reference evidence="2 3" key="1">
    <citation type="journal article" date="2018" name="PLoS Genet.">
        <title>Population sequencing reveals clonal diversity and ancestral inbreeding in the grapevine cultivar Chardonnay.</title>
        <authorList>
            <person name="Roach M.J."/>
            <person name="Johnson D.L."/>
            <person name="Bohlmann J."/>
            <person name="van Vuuren H.J."/>
            <person name="Jones S.J."/>
            <person name="Pretorius I.S."/>
            <person name="Schmidt S.A."/>
            <person name="Borneman A.R."/>
        </authorList>
    </citation>
    <scope>NUCLEOTIDE SEQUENCE [LARGE SCALE GENOMIC DNA]</scope>
    <source>
        <strain evidence="3">cv. Chardonnay</strain>
        <tissue evidence="2">Leaf</tissue>
    </source>
</reference>
<gene>
    <name evidence="2" type="ORF">CK203_062123</name>
</gene>
<dbReference type="AlphaFoldDB" id="A0A438FR17"/>
<feature type="compositionally biased region" description="Polar residues" evidence="1">
    <location>
        <begin position="126"/>
        <end position="148"/>
    </location>
</feature>
<evidence type="ECO:0000313" key="2">
    <source>
        <dbReference type="EMBL" id="RVW62381.1"/>
    </source>
</evidence>
<dbReference type="Proteomes" id="UP000288805">
    <property type="component" value="Unassembled WGS sequence"/>
</dbReference>
<comment type="caution">
    <text evidence="2">The sequence shown here is derived from an EMBL/GenBank/DDBJ whole genome shotgun (WGS) entry which is preliminary data.</text>
</comment>
<sequence length="148" mass="17195">MIEALRAGELSFHIGRVNGTIEKERILWREGAAAPEQKENIFLHRRERKRIRGEDFFQEVFHHCGGREEWWRLRKDEGERIKKKERTSEAVIFREKRSDQSGEEGRGFKDGKSTIEKEGKEGSHTGKVSGSTTAPRRAQQQSDQIVFS</sequence>
<accession>A0A438FR17</accession>